<accession>A0A1W1WPQ0</accession>
<dbReference type="Proteomes" id="UP000192660">
    <property type="component" value="Unassembled WGS sequence"/>
</dbReference>
<name>A0A1W1WPQ0_SULTA</name>
<sequence>MVLSQLSSPTRRWLGLGVGAAILGWMGLGFTLGAWLAPAKTVTAAPQTSAFHPKTPSTTPSAGTGPWAIGHTAPWSAALTTLTGHSTHLARGSQGTIVMAMASWCLFCGYEDKWVWPTLAKAHPHWAIDIVDVSPQGGIADPGPQNPPFHGHDGVGGPLSVTQMQATMRQYVQTYGLHAANIHVYVAPTATQQTWNITSFPTIYVLNSHGVVSQTTPGAVTVSQAQALFH</sequence>
<keyword evidence="1" id="KW-0472">Membrane</keyword>
<organism evidence="2 3">
    <name type="scientific">Sulfobacillus thermosulfidooxidans (strain DSM 9293 / VKM B-1269 / AT-1)</name>
    <dbReference type="NCBI Taxonomy" id="929705"/>
    <lineage>
        <taxon>Bacteria</taxon>
        <taxon>Bacillati</taxon>
        <taxon>Bacillota</taxon>
        <taxon>Clostridia</taxon>
        <taxon>Eubacteriales</taxon>
        <taxon>Clostridiales Family XVII. Incertae Sedis</taxon>
        <taxon>Sulfobacillus</taxon>
    </lineage>
</organism>
<dbReference type="OrthoDB" id="9904651at2"/>
<evidence type="ECO:0000313" key="2">
    <source>
        <dbReference type="EMBL" id="SMC08182.1"/>
    </source>
</evidence>
<evidence type="ECO:0008006" key="4">
    <source>
        <dbReference type="Google" id="ProtNLM"/>
    </source>
</evidence>
<keyword evidence="1" id="KW-1133">Transmembrane helix</keyword>
<dbReference type="EMBL" id="FWWY01000002">
    <property type="protein sequence ID" value="SMC08182.1"/>
    <property type="molecule type" value="Genomic_DNA"/>
</dbReference>
<dbReference type="RefSeq" id="WP_084662269.1">
    <property type="nucleotide sequence ID" value="NZ_FWWY01000002.1"/>
</dbReference>
<proteinExistence type="predicted"/>
<feature type="transmembrane region" description="Helical" evidence="1">
    <location>
        <begin position="12"/>
        <end position="37"/>
    </location>
</feature>
<dbReference type="SUPFAM" id="SSF52833">
    <property type="entry name" value="Thioredoxin-like"/>
    <property type="match status" value="1"/>
</dbReference>
<dbReference type="Gene3D" id="3.40.30.10">
    <property type="entry name" value="Glutaredoxin"/>
    <property type="match status" value="1"/>
</dbReference>
<evidence type="ECO:0000313" key="3">
    <source>
        <dbReference type="Proteomes" id="UP000192660"/>
    </source>
</evidence>
<reference evidence="3" key="1">
    <citation type="submission" date="2017-04" db="EMBL/GenBank/DDBJ databases">
        <authorList>
            <person name="Varghese N."/>
            <person name="Submissions S."/>
        </authorList>
    </citation>
    <scope>NUCLEOTIDE SEQUENCE [LARGE SCALE GENOMIC DNA]</scope>
    <source>
        <strain evidence="3">DSM 9293</strain>
    </source>
</reference>
<gene>
    <name evidence="2" type="ORF">SAMN00768000_3721</name>
</gene>
<evidence type="ECO:0000256" key="1">
    <source>
        <dbReference type="SAM" id="Phobius"/>
    </source>
</evidence>
<dbReference type="AlphaFoldDB" id="A0A1W1WPQ0"/>
<protein>
    <recommendedName>
        <fullName evidence="4">Thioredoxin domain-containing protein</fullName>
    </recommendedName>
</protein>
<keyword evidence="1" id="KW-0812">Transmembrane</keyword>
<dbReference type="InterPro" id="IPR036249">
    <property type="entry name" value="Thioredoxin-like_sf"/>
</dbReference>
<keyword evidence="3" id="KW-1185">Reference proteome</keyword>